<evidence type="ECO:0000313" key="6">
    <source>
        <dbReference type="Proteomes" id="UP000264779"/>
    </source>
</evidence>
<reference evidence="5 6" key="2">
    <citation type="journal article" date="2018" name="Nat. Biotechnol.">
        <title>A standardized bacterial taxonomy based on genome phylogeny substantially revises the tree of life.</title>
        <authorList>
            <person name="Parks D.H."/>
            <person name="Chuvochina M."/>
            <person name="Waite D.W."/>
            <person name="Rinke C."/>
            <person name="Skarshewski A."/>
            <person name="Chaumeil P.A."/>
            <person name="Hugenholtz P."/>
        </authorList>
    </citation>
    <scope>NUCLEOTIDE SEQUENCE [LARGE SCALE GENOMIC DNA]</scope>
    <source>
        <strain evidence="3">UBA11621</strain>
        <strain evidence="2">UBA11978</strain>
    </source>
</reference>
<reference evidence="1 4" key="1">
    <citation type="submission" date="2014-06" db="EMBL/GenBank/DDBJ databases">
        <title>Genomes of Alteromonas australica, a world apart.</title>
        <authorList>
            <person name="Gonzaga A."/>
            <person name="Lopez-Perez M."/>
            <person name="Rodriguez-Valera F."/>
        </authorList>
    </citation>
    <scope>NUCLEOTIDE SEQUENCE [LARGE SCALE GENOMIC DNA]</scope>
    <source>
        <strain evidence="1 4">H 17</strain>
    </source>
</reference>
<proteinExistence type="predicted"/>
<dbReference type="GeneID" id="78254666"/>
<dbReference type="Proteomes" id="UP000264779">
    <property type="component" value="Unassembled WGS sequence"/>
</dbReference>
<name>A0A075P0S9_9ALTE</name>
<dbReference type="AlphaFoldDB" id="A0A075P0S9"/>
<dbReference type="Proteomes" id="UP000056090">
    <property type="component" value="Chromosome"/>
</dbReference>
<sequence>MPTDAQLLIGKMLQIKDKITAKRHCIPSDLQSEWHALDEQTACFNSEAMFENAVKGKGFSKHIDYSGSIKELSTLVKRLDSLNKEVTVSQISH</sequence>
<evidence type="ECO:0000313" key="4">
    <source>
        <dbReference type="Proteomes" id="UP000056090"/>
    </source>
</evidence>
<dbReference type="eggNOG" id="ENOG502ZX3J">
    <property type="taxonomic scope" value="Bacteria"/>
</dbReference>
<gene>
    <name evidence="2" type="ORF">DCW74_07195</name>
    <name evidence="3" type="ORF">DEB45_09865</name>
    <name evidence="1" type="ORF">EP13_07030</name>
</gene>
<dbReference type="RefSeq" id="WP_044056651.1">
    <property type="nucleotide sequence ID" value="NZ_CAJXAX010000036.1"/>
</dbReference>
<accession>A0A075P0S9</accession>
<dbReference type="OrthoDB" id="6332448at2"/>
<dbReference type="PATRIC" id="fig|589873.4.peg.1553"/>
<evidence type="ECO:0000313" key="3">
    <source>
        <dbReference type="EMBL" id="HBU51553.1"/>
    </source>
</evidence>
<protein>
    <submittedName>
        <fullName evidence="1">Uncharacterized protein</fullName>
    </submittedName>
</protein>
<evidence type="ECO:0000313" key="2">
    <source>
        <dbReference type="EMBL" id="HAW75503.1"/>
    </source>
</evidence>
<dbReference type="KEGG" id="aaus:EP12_07130"/>
<dbReference type="KEGG" id="aal:EP13_07030"/>
<evidence type="ECO:0000313" key="5">
    <source>
        <dbReference type="Proteomes" id="UP000263517"/>
    </source>
</evidence>
<dbReference type="Proteomes" id="UP000263517">
    <property type="component" value="Unassembled WGS sequence"/>
</dbReference>
<dbReference type="EMBL" id="DNAN01000250">
    <property type="protein sequence ID" value="HAW75503.1"/>
    <property type="molecule type" value="Genomic_DNA"/>
</dbReference>
<dbReference type="EMBL" id="CP008849">
    <property type="protein sequence ID" value="AIF98465.1"/>
    <property type="molecule type" value="Genomic_DNA"/>
</dbReference>
<organism evidence="1 4">
    <name type="scientific">Alteromonas australica</name>
    <dbReference type="NCBI Taxonomy" id="589873"/>
    <lineage>
        <taxon>Bacteria</taxon>
        <taxon>Pseudomonadati</taxon>
        <taxon>Pseudomonadota</taxon>
        <taxon>Gammaproteobacteria</taxon>
        <taxon>Alteromonadales</taxon>
        <taxon>Alteromonadaceae</taxon>
        <taxon>Alteromonas/Salinimonas group</taxon>
        <taxon>Alteromonas</taxon>
    </lineage>
</organism>
<evidence type="ECO:0000313" key="1">
    <source>
        <dbReference type="EMBL" id="AIF98465.1"/>
    </source>
</evidence>
<keyword evidence="4" id="KW-1185">Reference proteome</keyword>
<dbReference type="EMBL" id="DONK01000141">
    <property type="protein sequence ID" value="HBU51553.1"/>
    <property type="molecule type" value="Genomic_DNA"/>
</dbReference>